<dbReference type="Pfam" id="PF13193">
    <property type="entry name" value="AMP-binding_C"/>
    <property type="match status" value="1"/>
</dbReference>
<evidence type="ECO:0000313" key="6">
    <source>
        <dbReference type="Proteomes" id="UP000031843"/>
    </source>
</evidence>
<dbReference type="STRING" id="68895.RR42_s3264"/>
<dbReference type="KEGG" id="cbw:RR42_s3264"/>
<dbReference type="GO" id="GO:0031956">
    <property type="term" value="F:medium-chain fatty acid-CoA ligase activity"/>
    <property type="evidence" value="ECO:0007669"/>
    <property type="project" value="TreeGrafter"/>
</dbReference>
<proteinExistence type="inferred from homology"/>
<reference evidence="5 6" key="1">
    <citation type="journal article" date="2015" name="Genome Announc.">
        <title>Complete Genome Sequence of Cupriavidus basilensis 4G11, Isolated from the Oak Ridge Field Research Center Site.</title>
        <authorList>
            <person name="Ray J."/>
            <person name="Waters R.J."/>
            <person name="Skerker J.M."/>
            <person name="Kuehl J.V."/>
            <person name="Price M.N."/>
            <person name="Huang J."/>
            <person name="Chakraborty R."/>
            <person name="Arkin A.P."/>
            <person name="Deutschbauer A."/>
        </authorList>
    </citation>
    <scope>NUCLEOTIDE SEQUENCE [LARGE SCALE GENOMIC DNA]</scope>
    <source>
        <strain evidence="5">4G11</strain>
    </source>
</reference>
<evidence type="ECO:0000256" key="2">
    <source>
        <dbReference type="ARBA" id="ARBA00022598"/>
    </source>
</evidence>
<keyword evidence="2 5" id="KW-0436">Ligase</keyword>
<dbReference type="InterPro" id="IPR042099">
    <property type="entry name" value="ANL_N_sf"/>
</dbReference>
<sequence length="514" mass="56447">MHPHVHAQRTPDKPAIIMAGGTVVTYRELDERSNQAARLFRDHGLQPGDRVAFLLENHPRLFELCWGAQRSGLIYVCISTRLNVDDAAHIVADSGARMLVTSHAQAAVAQGVAAKVPGLVARLMMDGAVPGFAAYETALARYPGWRIEDECAGTDMLYSSGTTGRPKGVFTPPANQQIDVPGTMVLMCQSLYQFGTDTRYLSPAPLYHAAPLRYNMAVQQLGGTSVVMEHFDAEAFLRLLALHRITHTQVVPTMFSRMLKLPEDVRLRHDVSSLRFAVHAAAPCPVAVKEQMIDWWGPIIWEYYAGTEGNGSTAVGSADWLTHKGTVGRASIGQLRICDDSGALLPPGEPGTIYFAEGRSFVYHNDPDKTAQSRHPVHAGWTTLGDVGYVDEEGFLYLTDRKANMIISGGVNIYPQEAENLLMTHPEVMDVAVIGVPNEDFGEEVKAVVQPLDMARASPALADELLAFCRTHLSAIKCPRSVDFAAELPRLPTGKLLKRLLRERYWAGRENKLV</sequence>
<dbReference type="EMBL" id="CP010537">
    <property type="protein sequence ID" value="AJG24840.1"/>
    <property type="molecule type" value="Genomic_DNA"/>
</dbReference>
<dbReference type="EC" id="6.2.1.3" evidence="5"/>
<dbReference type="OrthoDB" id="9766486at2"/>
<dbReference type="PANTHER" id="PTHR43201:SF5">
    <property type="entry name" value="MEDIUM-CHAIN ACYL-COA LIGASE ACSF2, MITOCHONDRIAL"/>
    <property type="match status" value="1"/>
</dbReference>
<feature type="domain" description="AMP-binding enzyme C-terminal" evidence="4">
    <location>
        <begin position="417"/>
        <end position="495"/>
    </location>
</feature>
<feature type="domain" description="AMP-dependent synthetase/ligase" evidence="3">
    <location>
        <begin position="6"/>
        <end position="356"/>
    </location>
</feature>
<dbReference type="InterPro" id="IPR020845">
    <property type="entry name" value="AMP-binding_CS"/>
</dbReference>
<dbReference type="InterPro" id="IPR045851">
    <property type="entry name" value="AMP-bd_C_sf"/>
</dbReference>
<dbReference type="Gene3D" id="3.30.300.30">
    <property type="match status" value="1"/>
</dbReference>
<dbReference type="InterPro" id="IPR000873">
    <property type="entry name" value="AMP-dep_synth/lig_dom"/>
</dbReference>
<evidence type="ECO:0000259" key="4">
    <source>
        <dbReference type="Pfam" id="PF13193"/>
    </source>
</evidence>
<comment type="similarity">
    <text evidence="1">Belongs to the ATP-dependent AMP-binding enzyme family.</text>
</comment>
<evidence type="ECO:0000313" key="5">
    <source>
        <dbReference type="EMBL" id="AJG24840.1"/>
    </source>
</evidence>
<dbReference type="Pfam" id="PF00501">
    <property type="entry name" value="AMP-binding"/>
    <property type="match status" value="1"/>
</dbReference>
<dbReference type="InterPro" id="IPR025110">
    <property type="entry name" value="AMP-bd_C"/>
</dbReference>
<dbReference type="Proteomes" id="UP000031843">
    <property type="component" value="Chromosome secondary"/>
</dbReference>
<dbReference type="PROSITE" id="PS00455">
    <property type="entry name" value="AMP_BINDING"/>
    <property type="match status" value="1"/>
</dbReference>
<evidence type="ECO:0000259" key="3">
    <source>
        <dbReference type="Pfam" id="PF00501"/>
    </source>
</evidence>
<dbReference type="Gene3D" id="3.40.50.12780">
    <property type="entry name" value="N-terminal domain of ligase-like"/>
    <property type="match status" value="1"/>
</dbReference>
<protein>
    <submittedName>
        <fullName evidence="5">Long-chain-fatty-acid--CoA ligase</fullName>
        <ecNumber evidence="5">6.2.1.3</ecNumber>
    </submittedName>
</protein>
<keyword evidence="6" id="KW-1185">Reference proteome</keyword>
<dbReference type="GO" id="GO:0004467">
    <property type="term" value="F:long-chain fatty acid-CoA ligase activity"/>
    <property type="evidence" value="ECO:0007669"/>
    <property type="project" value="UniProtKB-EC"/>
</dbReference>
<gene>
    <name evidence="5" type="ORF">RR42_s3264</name>
</gene>
<dbReference type="SUPFAM" id="SSF56801">
    <property type="entry name" value="Acetyl-CoA synthetase-like"/>
    <property type="match status" value="1"/>
</dbReference>
<dbReference type="RefSeq" id="WP_043357183.1">
    <property type="nucleotide sequence ID" value="NZ_CP010537.1"/>
</dbReference>
<organism evidence="5 6">
    <name type="scientific">Cupriavidus basilensis</name>
    <dbReference type="NCBI Taxonomy" id="68895"/>
    <lineage>
        <taxon>Bacteria</taxon>
        <taxon>Pseudomonadati</taxon>
        <taxon>Pseudomonadota</taxon>
        <taxon>Betaproteobacteria</taxon>
        <taxon>Burkholderiales</taxon>
        <taxon>Burkholderiaceae</taxon>
        <taxon>Cupriavidus</taxon>
    </lineage>
</organism>
<dbReference type="PANTHER" id="PTHR43201">
    <property type="entry name" value="ACYL-COA SYNTHETASE"/>
    <property type="match status" value="1"/>
</dbReference>
<name>A0A0C4YQU5_9BURK</name>
<accession>A0A0C4YQU5</accession>
<evidence type="ECO:0000256" key="1">
    <source>
        <dbReference type="ARBA" id="ARBA00006432"/>
    </source>
</evidence>
<dbReference type="AlphaFoldDB" id="A0A0C4YQU5"/>